<proteinExistence type="predicted"/>
<name>A0A9W5LLM2_9BACI</name>
<reference evidence="1 2" key="1">
    <citation type="journal article" date="2014" name="Syst. Appl. Microbiol.">
        <title>Genomic insights into the taxonomic status of the three subspecies of Bacillus subtilis.</title>
        <authorList>
            <person name="Yi H."/>
            <person name="Chun J."/>
            <person name="Cha C.J."/>
        </authorList>
    </citation>
    <scope>NUCLEOTIDE SEQUENCE [LARGE SCALE GENOMIC DNA]</scope>
    <source>
        <strain evidence="1 2">KCTC 13429</strain>
    </source>
</reference>
<accession>A0A9W5LLM2</accession>
<dbReference type="EMBL" id="AMXN01000001">
    <property type="protein sequence ID" value="ELS62966.1"/>
    <property type="molecule type" value="Genomic_DNA"/>
</dbReference>
<protein>
    <submittedName>
        <fullName evidence="1">Uncharacterized protein</fullName>
    </submittedName>
</protein>
<organism evidence="1 2">
    <name type="scientific">Bacillus inaquosorum KCTC 13429</name>
    <dbReference type="NCBI Taxonomy" id="1236548"/>
    <lineage>
        <taxon>Bacteria</taxon>
        <taxon>Bacillati</taxon>
        <taxon>Bacillota</taxon>
        <taxon>Bacilli</taxon>
        <taxon>Bacillales</taxon>
        <taxon>Bacillaceae</taxon>
        <taxon>Bacillus</taxon>
    </lineage>
</organism>
<evidence type="ECO:0000313" key="1">
    <source>
        <dbReference type="EMBL" id="ELS62966.1"/>
    </source>
</evidence>
<keyword evidence="2" id="KW-1185">Reference proteome</keyword>
<evidence type="ECO:0000313" key="2">
    <source>
        <dbReference type="Proteomes" id="UP000011182"/>
    </source>
</evidence>
<sequence length="39" mass="4808">MTLVLDRNFICHLRILFCYFAHNDDNTRKIKNQYARVTY</sequence>
<dbReference type="AlphaFoldDB" id="A0A9W5LLM2"/>
<gene>
    <name evidence="1" type="ORF">BSI_03570</name>
</gene>
<dbReference type="Proteomes" id="UP000011182">
    <property type="component" value="Unassembled WGS sequence"/>
</dbReference>
<comment type="caution">
    <text evidence="1">The sequence shown here is derived from an EMBL/GenBank/DDBJ whole genome shotgun (WGS) entry which is preliminary data.</text>
</comment>